<comment type="cofactor">
    <cofactor evidence="1">
        <name>Mn(2+)</name>
        <dbReference type="ChEBI" id="CHEBI:29035"/>
    </cofactor>
</comment>
<feature type="domain" description="Serine/threonine specific protein phosphatases" evidence="9">
    <location>
        <begin position="69"/>
        <end position="74"/>
    </location>
</feature>
<evidence type="ECO:0000256" key="1">
    <source>
        <dbReference type="ARBA" id="ARBA00001936"/>
    </source>
</evidence>
<dbReference type="Proteomes" id="UP000887565">
    <property type="component" value="Unplaced"/>
</dbReference>
<dbReference type="InterPro" id="IPR004843">
    <property type="entry name" value="Calcineurin-like_PHP"/>
</dbReference>
<evidence type="ECO:0000256" key="5">
    <source>
        <dbReference type="ARBA" id="ARBA00023211"/>
    </source>
</evidence>
<evidence type="ECO:0000259" key="9">
    <source>
        <dbReference type="PROSITE" id="PS00125"/>
    </source>
</evidence>
<evidence type="ECO:0000256" key="6">
    <source>
        <dbReference type="ARBA" id="ARBA00047761"/>
    </source>
</evidence>
<evidence type="ECO:0000256" key="2">
    <source>
        <dbReference type="ARBA" id="ARBA00022723"/>
    </source>
</evidence>
<dbReference type="OMA" id="VEPQANC"/>
<evidence type="ECO:0000256" key="8">
    <source>
        <dbReference type="RuleBase" id="RU004273"/>
    </source>
</evidence>
<dbReference type="PANTHER" id="PTHR11668:SF300">
    <property type="entry name" value="SERINE_THREONINE-PROTEIN PHOSPHATASE"/>
    <property type="match status" value="1"/>
</dbReference>
<dbReference type="AlphaFoldDB" id="A0A915JY99"/>
<organism evidence="10 11">
    <name type="scientific">Romanomermis culicivorax</name>
    <name type="common">Nematode worm</name>
    <dbReference type="NCBI Taxonomy" id="13658"/>
    <lineage>
        <taxon>Eukaryota</taxon>
        <taxon>Metazoa</taxon>
        <taxon>Ecdysozoa</taxon>
        <taxon>Nematoda</taxon>
        <taxon>Enoplea</taxon>
        <taxon>Dorylaimia</taxon>
        <taxon>Mermithida</taxon>
        <taxon>Mermithoidea</taxon>
        <taxon>Mermithidae</taxon>
        <taxon>Romanomermis</taxon>
    </lineage>
</organism>
<dbReference type="GO" id="GO:0004722">
    <property type="term" value="F:protein serine/threonine phosphatase activity"/>
    <property type="evidence" value="ECO:0007669"/>
    <property type="project" value="UniProtKB-EC"/>
</dbReference>
<evidence type="ECO:0000256" key="7">
    <source>
        <dbReference type="ARBA" id="ARBA00048336"/>
    </source>
</evidence>
<evidence type="ECO:0000256" key="4">
    <source>
        <dbReference type="ARBA" id="ARBA00022912"/>
    </source>
</evidence>
<dbReference type="GO" id="GO:0005737">
    <property type="term" value="C:cytoplasm"/>
    <property type="evidence" value="ECO:0007669"/>
    <property type="project" value="TreeGrafter"/>
</dbReference>
<dbReference type="InterPro" id="IPR029052">
    <property type="entry name" value="Metallo-depent_PP-like"/>
</dbReference>
<proteinExistence type="inferred from homology"/>
<comment type="similarity">
    <text evidence="8">Belongs to the PPP phosphatase family.</text>
</comment>
<protein>
    <recommendedName>
        <fullName evidence="8">Serine/threonine-protein phosphatase</fullName>
        <ecNumber evidence="8">3.1.3.16</ecNumber>
    </recommendedName>
</protein>
<keyword evidence="2" id="KW-0479">Metal-binding</keyword>
<dbReference type="SUPFAM" id="SSF56300">
    <property type="entry name" value="Metallo-dependent phosphatases"/>
    <property type="match status" value="1"/>
</dbReference>
<comment type="catalytic activity">
    <reaction evidence="6">
        <text>O-phospho-L-seryl-[protein] + H2O = L-seryl-[protein] + phosphate</text>
        <dbReference type="Rhea" id="RHEA:20629"/>
        <dbReference type="Rhea" id="RHEA-COMP:9863"/>
        <dbReference type="Rhea" id="RHEA-COMP:11604"/>
        <dbReference type="ChEBI" id="CHEBI:15377"/>
        <dbReference type="ChEBI" id="CHEBI:29999"/>
        <dbReference type="ChEBI" id="CHEBI:43474"/>
        <dbReference type="ChEBI" id="CHEBI:83421"/>
        <dbReference type="EC" id="3.1.3.16"/>
    </reaction>
</comment>
<dbReference type="EC" id="3.1.3.16" evidence="8"/>
<comment type="catalytic activity">
    <reaction evidence="7 8">
        <text>O-phospho-L-threonyl-[protein] + H2O = L-threonyl-[protein] + phosphate</text>
        <dbReference type="Rhea" id="RHEA:47004"/>
        <dbReference type="Rhea" id="RHEA-COMP:11060"/>
        <dbReference type="Rhea" id="RHEA-COMP:11605"/>
        <dbReference type="ChEBI" id="CHEBI:15377"/>
        <dbReference type="ChEBI" id="CHEBI:30013"/>
        <dbReference type="ChEBI" id="CHEBI:43474"/>
        <dbReference type="ChEBI" id="CHEBI:61977"/>
        <dbReference type="EC" id="3.1.3.16"/>
    </reaction>
</comment>
<dbReference type="Gene3D" id="3.60.21.10">
    <property type="match status" value="3"/>
</dbReference>
<dbReference type="InterPro" id="IPR050341">
    <property type="entry name" value="PP1_catalytic_subunit"/>
</dbReference>
<evidence type="ECO:0000256" key="3">
    <source>
        <dbReference type="ARBA" id="ARBA00022801"/>
    </source>
</evidence>
<dbReference type="PROSITE" id="PS00125">
    <property type="entry name" value="SER_THR_PHOSPHATASE"/>
    <property type="match status" value="1"/>
</dbReference>
<dbReference type="SMART" id="SM00156">
    <property type="entry name" value="PP2Ac"/>
    <property type="match status" value="1"/>
</dbReference>
<sequence>MLPSQTIVDICQAASEKFMKECTLIEFDPPVKICGDIHGDYVDRGSQSLETILYLFLQKIRYPKTVYMLRGNHEIPGINRNYGFYEEIMQRYNDSFIWQVFQDVFNCMPLAALISKRIFCSHGGISPDLKHFDQIRPHEVQMEGYLFECDNHLITVFSAINYTNQFNNAAGVICVDENLKLSVKCLKPS</sequence>
<dbReference type="PANTHER" id="PTHR11668">
    <property type="entry name" value="SERINE/THREONINE PROTEIN PHOSPHATASE"/>
    <property type="match status" value="1"/>
</dbReference>
<reference evidence="11" key="1">
    <citation type="submission" date="2022-11" db="UniProtKB">
        <authorList>
            <consortium name="WormBaseParasite"/>
        </authorList>
    </citation>
    <scope>IDENTIFICATION</scope>
</reference>
<keyword evidence="3 8" id="KW-0378">Hydrolase</keyword>
<dbReference type="GO" id="GO:0046872">
    <property type="term" value="F:metal ion binding"/>
    <property type="evidence" value="ECO:0007669"/>
    <property type="project" value="UniProtKB-KW"/>
</dbReference>
<dbReference type="PRINTS" id="PR00114">
    <property type="entry name" value="STPHPHTASE"/>
</dbReference>
<dbReference type="GO" id="GO:0005634">
    <property type="term" value="C:nucleus"/>
    <property type="evidence" value="ECO:0007669"/>
    <property type="project" value="TreeGrafter"/>
</dbReference>
<dbReference type="WBParaSite" id="nRc.2.0.1.t31426-RA">
    <property type="protein sequence ID" value="nRc.2.0.1.t31426-RA"/>
    <property type="gene ID" value="nRc.2.0.1.g31426"/>
</dbReference>
<dbReference type="Pfam" id="PF00149">
    <property type="entry name" value="Metallophos"/>
    <property type="match status" value="1"/>
</dbReference>
<evidence type="ECO:0000313" key="10">
    <source>
        <dbReference type="Proteomes" id="UP000887565"/>
    </source>
</evidence>
<accession>A0A915JY99</accession>
<keyword evidence="10" id="KW-1185">Reference proteome</keyword>
<keyword evidence="5" id="KW-0464">Manganese</keyword>
<name>A0A915JY99_ROMCU</name>
<keyword evidence="4" id="KW-0904">Protein phosphatase</keyword>
<evidence type="ECO:0000313" key="11">
    <source>
        <dbReference type="WBParaSite" id="nRc.2.0.1.t31426-RA"/>
    </source>
</evidence>
<dbReference type="InterPro" id="IPR006186">
    <property type="entry name" value="Ser/Thr-sp_prot-phosphatase"/>
</dbReference>